<comment type="caution">
    <text evidence="2">The sequence shown here is derived from an EMBL/GenBank/DDBJ whole genome shotgun (WGS) entry which is preliminary data.</text>
</comment>
<feature type="compositionally biased region" description="Low complexity" evidence="1">
    <location>
        <begin position="22"/>
        <end position="31"/>
    </location>
</feature>
<feature type="region of interest" description="Disordered" evidence="1">
    <location>
        <begin position="1"/>
        <end position="69"/>
    </location>
</feature>
<gene>
    <name evidence="2" type="ORF">ABZZ21_35425</name>
</gene>
<keyword evidence="3" id="KW-1185">Reference proteome</keyword>
<evidence type="ECO:0000256" key="1">
    <source>
        <dbReference type="SAM" id="MobiDB-lite"/>
    </source>
</evidence>
<evidence type="ECO:0008006" key="4">
    <source>
        <dbReference type="Google" id="ProtNLM"/>
    </source>
</evidence>
<dbReference type="EMBL" id="JBEXPZ010000058">
    <property type="protein sequence ID" value="MET9849748.1"/>
    <property type="molecule type" value="Genomic_DNA"/>
</dbReference>
<sequence>MERGYDETTVAEIAKPPRSRPARSSAASRPRTGSPCPGPDHRGRRGHLSRPGGMPGRRAAGHRIRRRGP</sequence>
<accession>A0ABV2V7D8</accession>
<proteinExistence type="predicted"/>
<reference evidence="2 3" key="1">
    <citation type="submission" date="2024-06" db="EMBL/GenBank/DDBJ databases">
        <title>The Natural Products Discovery Center: Release of the First 8490 Sequenced Strains for Exploring Actinobacteria Biosynthetic Diversity.</title>
        <authorList>
            <person name="Kalkreuter E."/>
            <person name="Kautsar S.A."/>
            <person name="Yang D."/>
            <person name="Bader C.D."/>
            <person name="Teijaro C.N."/>
            <person name="Fluegel L."/>
            <person name="Davis C.M."/>
            <person name="Simpson J.R."/>
            <person name="Lauterbach L."/>
            <person name="Steele A.D."/>
            <person name="Gui C."/>
            <person name="Meng S."/>
            <person name="Li G."/>
            <person name="Viehrig K."/>
            <person name="Ye F."/>
            <person name="Su P."/>
            <person name="Kiefer A.F."/>
            <person name="Nichols A."/>
            <person name="Cepeda A.J."/>
            <person name="Yan W."/>
            <person name="Fan B."/>
            <person name="Jiang Y."/>
            <person name="Adhikari A."/>
            <person name="Zheng C.-J."/>
            <person name="Schuster L."/>
            <person name="Cowan T.M."/>
            <person name="Smanski M.J."/>
            <person name="Chevrette M.G."/>
            <person name="De Carvalho L.P.S."/>
            <person name="Shen B."/>
        </authorList>
    </citation>
    <scope>NUCLEOTIDE SEQUENCE [LARGE SCALE GENOMIC DNA]</scope>
    <source>
        <strain evidence="2 3">NPDC006434</strain>
    </source>
</reference>
<feature type="compositionally biased region" description="Basic residues" evidence="1">
    <location>
        <begin position="59"/>
        <end position="69"/>
    </location>
</feature>
<organism evidence="2 3">
    <name type="scientific">Streptomyces ossamyceticus</name>
    <dbReference type="NCBI Taxonomy" id="249581"/>
    <lineage>
        <taxon>Bacteria</taxon>
        <taxon>Bacillati</taxon>
        <taxon>Actinomycetota</taxon>
        <taxon>Actinomycetes</taxon>
        <taxon>Kitasatosporales</taxon>
        <taxon>Streptomycetaceae</taxon>
        <taxon>Streptomyces</taxon>
    </lineage>
</organism>
<evidence type="ECO:0000313" key="2">
    <source>
        <dbReference type="EMBL" id="MET9849748.1"/>
    </source>
</evidence>
<protein>
    <recommendedName>
        <fullName evidence="4">TetR family transcriptional regulator</fullName>
    </recommendedName>
</protein>
<name>A0ABV2V7D8_9ACTN</name>
<evidence type="ECO:0000313" key="3">
    <source>
        <dbReference type="Proteomes" id="UP001550210"/>
    </source>
</evidence>
<dbReference type="Proteomes" id="UP001550210">
    <property type="component" value="Unassembled WGS sequence"/>
</dbReference>